<reference evidence="2 3" key="1">
    <citation type="submission" date="2018-03" db="EMBL/GenBank/DDBJ databases">
        <authorList>
            <person name="Keele B.F."/>
        </authorList>
    </citation>
    <scope>NUCLEOTIDE SEQUENCE [LARGE SCALE GENOMIC DNA]</scope>
    <source>
        <strain evidence="2 3">D20</strain>
    </source>
</reference>
<dbReference type="InterPro" id="IPR036465">
    <property type="entry name" value="vWFA_dom_sf"/>
</dbReference>
<dbReference type="InterPro" id="IPR002881">
    <property type="entry name" value="DUF58"/>
</dbReference>
<proteinExistence type="predicted"/>
<name>A0A2T4IDN3_9RHOO</name>
<dbReference type="PANTHER" id="PTHR33608">
    <property type="entry name" value="BLL2464 PROTEIN"/>
    <property type="match status" value="1"/>
</dbReference>
<protein>
    <submittedName>
        <fullName evidence="2">DUF58 domain-containing protein</fullName>
    </submittedName>
</protein>
<dbReference type="RefSeq" id="WP_107494114.1">
    <property type="nucleotide sequence ID" value="NZ_PZKC01000010.1"/>
</dbReference>
<dbReference type="AlphaFoldDB" id="A0A2T4IDN3"/>
<reference evidence="2 3" key="2">
    <citation type="submission" date="2018-04" db="EMBL/GenBank/DDBJ databases">
        <title>Thauera lacus sp. nov., isolated from an saline lake in Inner Mongolia, China.</title>
        <authorList>
            <person name="Liang Q.-Y."/>
        </authorList>
    </citation>
    <scope>NUCLEOTIDE SEQUENCE [LARGE SCALE GENOMIC DNA]</scope>
    <source>
        <strain evidence="2 3">D20</strain>
    </source>
</reference>
<evidence type="ECO:0000313" key="2">
    <source>
        <dbReference type="EMBL" id="PTD95873.1"/>
    </source>
</evidence>
<dbReference type="OrthoDB" id="9776116at2"/>
<dbReference type="PANTHER" id="PTHR33608:SF3">
    <property type="entry name" value="SLR2013 PROTEIN"/>
    <property type="match status" value="1"/>
</dbReference>
<dbReference type="SUPFAM" id="SSF53300">
    <property type="entry name" value="vWA-like"/>
    <property type="match status" value="1"/>
</dbReference>
<evidence type="ECO:0000259" key="1">
    <source>
        <dbReference type="Pfam" id="PF01882"/>
    </source>
</evidence>
<organism evidence="2 3">
    <name type="scientific">Pseudothauera lacus</name>
    <dbReference type="NCBI Taxonomy" id="2136175"/>
    <lineage>
        <taxon>Bacteria</taxon>
        <taxon>Pseudomonadati</taxon>
        <taxon>Pseudomonadota</taxon>
        <taxon>Betaproteobacteria</taxon>
        <taxon>Rhodocyclales</taxon>
        <taxon>Zoogloeaceae</taxon>
        <taxon>Pseudothauera</taxon>
    </lineage>
</organism>
<feature type="domain" description="DUF58" evidence="1">
    <location>
        <begin position="205"/>
        <end position="384"/>
    </location>
</feature>
<dbReference type="Gene3D" id="3.40.50.410">
    <property type="entry name" value="von Willebrand factor, type A domain"/>
    <property type="match status" value="1"/>
</dbReference>
<dbReference type="Proteomes" id="UP000241193">
    <property type="component" value="Unassembled WGS sequence"/>
</dbReference>
<accession>A0A2T4IDN3</accession>
<evidence type="ECO:0000313" key="3">
    <source>
        <dbReference type="Proteomes" id="UP000241193"/>
    </source>
</evidence>
<comment type="caution">
    <text evidence="2">The sequence shown here is derived from an EMBL/GenBank/DDBJ whole genome shotgun (WGS) entry which is preliminary data.</text>
</comment>
<dbReference type="Pfam" id="PF01882">
    <property type="entry name" value="DUF58"/>
    <property type="match status" value="1"/>
</dbReference>
<sequence>MRPGRYLLLLLGLWLALALVLSALRVAAPEYGGTLVAAWWACGAVLALGAIWDALACPPATAIEVVRVLPDNLALAVRNEAQLEVRNLGRWPIRLEVADDPPTHVDVPELPRQLVLAAGAQARLSYGIFPRRRGDAHFGRLWLRRYSPLALWEVRSRPGEVASVRVFPNFVAASRLAGMDLEREVGAIGVHLRQRRGDGMDFHQLREFRAGDALRQIDWKATARYRKPISREYQDERDQDILFLLDCGRRMRARDAALSHFDHALNALLLTAQVGLRQGDGVGLLTFAAAERGADVDGTRWLAPVKGAKALNQLVHQVYDLHSSTAASDYLEAAQGLLERHRKRALVILVSNVREEDADDLHAAATLLARRHRVVIASLREQALDERIGADPEGLDETLAVLGTLDYLRARERLLLELRQRGLSVIDTLPQQLHVELVAEYLRLKRSNAL</sequence>
<gene>
    <name evidence="2" type="ORF">C8261_12830</name>
</gene>
<keyword evidence="3" id="KW-1185">Reference proteome</keyword>
<dbReference type="EMBL" id="PZKC01000010">
    <property type="protein sequence ID" value="PTD95873.1"/>
    <property type="molecule type" value="Genomic_DNA"/>
</dbReference>